<proteinExistence type="predicted"/>
<evidence type="ECO:0000256" key="1">
    <source>
        <dbReference type="ARBA" id="ARBA00022729"/>
    </source>
</evidence>
<dbReference type="SUPFAM" id="SSF53850">
    <property type="entry name" value="Periplasmic binding protein-like II"/>
    <property type="match status" value="1"/>
</dbReference>
<evidence type="ECO:0000313" key="4">
    <source>
        <dbReference type="Proteomes" id="UP000711995"/>
    </source>
</evidence>
<dbReference type="Gene3D" id="3.40.190.10">
    <property type="entry name" value="Periplasmic binding protein-like II"/>
    <property type="match status" value="2"/>
</dbReference>
<dbReference type="InterPro" id="IPR024370">
    <property type="entry name" value="PBP_domain"/>
</dbReference>
<dbReference type="Pfam" id="PF12849">
    <property type="entry name" value="PBP_like_2"/>
    <property type="match status" value="1"/>
</dbReference>
<evidence type="ECO:0000313" key="3">
    <source>
        <dbReference type="EMBL" id="NIZ40953.1"/>
    </source>
</evidence>
<feature type="domain" description="PBP" evidence="2">
    <location>
        <begin position="34"/>
        <end position="269"/>
    </location>
</feature>
<accession>A0A968G9B2</accession>
<reference evidence="3 4" key="1">
    <citation type="submission" date="2020-03" db="EMBL/GenBank/DDBJ databases">
        <title>Spirochaetal bacteria isolated from arthropods constitute a novel genus Entomospira genus novum within the order Spirochaetales.</title>
        <authorList>
            <person name="Grana-Miraglia L."/>
            <person name="Sikutova S."/>
            <person name="Fingerle V."/>
            <person name="Sing A."/>
            <person name="Castillo-Ramirez S."/>
            <person name="Margos G."/>
            <person name="Rudolf I."/>
        </authorList>
    </citation>
    <scope>NUCLEOTIDE SEQUENCE [LARGE SCALE GENOMIC DNA]</scope>
    <source>
        <strain evidence="3 4">BR193</strain>
    </source>
</reference>
<dbReference type="EMBL" id="JAATLJ010000001">
    <property type="protein sequence ID" value="NIZ40953.1"/>
    <property type="molecule type" value="Genomic_DNA"/>
</dbReference>
<dbReference type="Proteomes" id="UP000711995">
    <property type="component" value="Unassembled WGS sequence"/>
</dbReference>
<sequence length="284" mass="30862">MQSRRVSLARYRMRFILTGLLVGSMVSMLSCQRPDSGSIDIIGSTTVTPLMEHLVAAYSKTHEQRFLIQSLGSTTGINAVRDGQTPIGMSSRHLTQEEIDAGVVAYHIATEALAVAVNIRNPISNLTQEQIIAVFSGKTMNWRDVGGVDRPIVVVSRETGSGARSTFEALMHLIHNRESLVDHAPLLIVGDGTGQVRANVASRFESIGYMSLSVIDNINVKSLSIDGIDPSPENIKNGSYVLQEPLFLLLRQGENGPAREFVDWVLSAEGQSEVARFGSITVSQ</sequence>
<dbReference type="CDD" id="cd13653">
    <property type="entry name" value="PBP2_phosphate_like_1"/>
    <property type="match status" value="1"/>
</dbReference>
<keyword evidence="4" id="KW-1185">Reference proteome</keyword>
<evidence type="ECO:0000259" key="2">
    <source>
        <dbReference type="Pfam" id="PF12849"/>
    </source>
</evidence>
<dbReference type="AlphaFoldDB" id="A0A968G9B2"/>
<gene>
    <name evidence="3" type="ORF">HCT14_05475</name>
</gene>
<dbReference type="PANTHER" id="PTHR30570">
    <property type="entry name" value="PERIPLASMIC PHOSPHATE BINDING COMPONENT OF PHOSPHATE ABC TRANSPORTER"/>
    <property type="match status" value="1"/>
</dbReference>
<dbReference type="PANTHER" id="PTHR30570:SF1">
    <property type="entry name" value="PHOSPHATE-BINDING PROTEIN PSTS"/>
    <property type="match status" value="1"/>
</dbReference>
<dbReference type="InterPro" id="IPR050811">
    <property type="entry name" value="Phosphate_ABC_transporter"/>
</dbReference>
<organism evidence="3 4">
    <name type="scientific">Entomospira entomophila</name>
    <dbReference type="NCBI Taxonomy" id="2719988"/>
    <lineage>
        <taxon>Bacteria</taxon>
        <taxon>Pseudomonadati</taxon>
        <taxon>Spirochaetota</taxon>
        <taxon>Spirochaetia</taxon>
        <taxon>Spirochaetales</taxon>
        <taxon>Spirochaetaceae</taxon>
        <taxon>Entomospira</taxon>
    </lineage>
</organism>
<protein>
    <submittedName>
        <fullName evidence="3">Phosphate ABC transporter substrate-binding protein</fullName>
    </submittedName>
</protein>
<dbReference type="PROSITE" id="PS51257">
    <property type="entry name" value="PROKAR_LIPOPROTEIN"/>
    <property type="match status" value="1"/>
</dbReference>
<dbReference type="RefSeq" id="WP_167700540.1">
    <property type="nucleotide sequence ID" value="NZ_CP118174.1"/>
</dbReference>
<comment type="caution">
    <text evidence="3">The sequence shown here is derived from an EMBL/GenBank/DDBJ whole genome shotgun (WGS) entry which is preliminary data.</text>
</comment>
<keyword evidence="1" id="KW-0732">Signal</keyword>
<name>A0A968G9B2_9SPIO</name>